<feature type="domain" description="FAD-binding PCMH-type" evidence="7">
    <location>
        <begin position="131"/>
        <end position="313"/>
    </location>
</feature>
<sequence>MRFTPPPDRSAAKISKARGITTPFNDEFNRTVDYSSTLAPRAQRDGKAHDYQTRDFASENAIPWRSKSTSSGLSPENKGDVMFVLPKRPEDSAVTPEQVQELRKLISLGQIMTRAYGNLYQDAVFNGNLLHALKTPNVVVFPKTVQEIQDTVKFARKHDIKLTVKNGGHSFAGYCLNYGGILINMKNFGAEGITFDLNSTSKTVTIPGGCRWRDVYKCFKDKGHNEMVLGGRCDSVGVSGFTMGGGVSPFSRPYGLGIDSIISFRIVTADGDDITVSHDDTCEKKRNLFWALRGGGGGNFGVLVEFTTKIHDLANDDGMVVYEVLTWDFPEGRLQFTEMIDKLNSNNKTAPENLTIDVLWEEDQGQLIVVYDGSEEDYRKLEDIESLKKFGGKSKFELCKWWKVAVQEQGWSPDSPAFHHHTSFIFGSEALKPDVVSTVDQIMEELRGVLSKHDPNGKAYLIWVQVGGKTLKPGAKDTAFYWRDASYVSYFKLQWKN</sequence>
<dbReference type="Pfam" id="PF01565">
    <property type="entry name" value="FAD_binding_4"/>
    <property type="match status" value="1"/>
</dbReference>
<dbReference type="SUPFAM" id="SSF56176">
    <property type="entry name" value="FAD-binding/transporter-associated domain-like"/>
    <property type="match status" value="1"/>
</dbReference>
<evidence type="ECO:0000256" key="3">
    <source>
        <dbReference type="ARBA" id="ARBA00022630"/>
    </source>
</evidence>
<dbReference type="PANTHER" id="PTHR42973">
    <property type="entry name" value="BINDING OXIDOREDUCTASE, PUTATIVE (AFU_ORTHOLOGUE AFUA_1G17690)-RELATED"/>
    <property type="match status" value="1"/>
</dbReference>
<evidence type="ECO:0000313" key="8">
    <source>
        <dbReference type="EMBL" id="CCO30148.1"/>
    </source>
</evidence>
<comment type="cofactor">
    <cofactor evidence="1">
        <name>FAD</name>
        <dbReference type="ChEBI" id="CHEBI:57692"/>
    </cofactor>
</comment>
<comment type="caution">
    <text evidence="8">The sequence shown here is derived from an EMBL/GenBank/DDBJ whole genome shotgun (WGS) entry which is preliminary data.</text>
</comment>
<evidence type="ECO:0000256" key="1">
    <source>
        <dbReference type="ARBA" id="ARBA00001974"/>
    </source>
</evidence>
<dbReference type="AlphaFoldDB" id="M5BQX5"/>
<dbReference type="InterPro" id="IPR036318">
    <property type="entry name" value="FAD-bd_PCMH-like_sf"/>
</dbReference>
<dbReference type="HOGENOM" id="CLU_018354_10_2_1"/>
<evidence type="ECO:0000259" key="7">
    <source>
        <dbReference type="PROSITE" id="PS51387"/>
    </source>
</evidence>
<evidence type="ECO:0000313" key="9">
    <source>
        <dbReference type="Proteomes" id="UP000012065"/>
    </source>
</evidence>
<dbReference type="GO" id="GO:0016491">
    <property type="term" value="F:oxidoreductase activity"/>
    <property type="evidence" value="ECO:0007669"/>
    <property type="project" value="UniProtKB-KW"/>
</dbReference>
<evidence type="ECO:0000256" key="6">
    <source>
        <dbReference type="SAM" id="MobiDB-lite"/>
    </source>
</evidence>
<dbReference type="EMBL" id="CAOJ01006012">
    <property type="protein sequence ID" value="CCO30148.1"/>
    <property type="molecule type" value="Genomic_DNA"/>
</dbReference>
<dbReference type="GO" id="GO:0071949">
    <property type="term" value="F:FAD binding"/>
    <property type="evidence" value="ECO:0007669"/>
    <property type="project" value="InterPro"/>
</dbReference>
<organism evidence="8 9">
    <name type="scientific">Thanatephorus cucumeris (strain AG1-IB / isolate 7/3/14)</name>
    <name type="common">Lettuce bottom rot fungus</name>
    <name type="synonym">Rhizoctonia solani</name>
    <dbReference type="NCBI Taxonomy" id="1108050"/>
    <lineage>
        <taxon>Eukaryota</taxon>
        <taxon>Fungi</taxon>
        <taxon>Dikarya</taxon>
        <taxon>Basidiomycota</taxon>
        <taxon>Agaricomycotina</taxon>
        <taxon>Agaricomycetes</taxon>
        <taxon>Cantharellales</taxon>
        <taxon>Ceratobasidiaceae</taxon>
        <taxon>Rhizoctonia</taxon>
        <taxon>Rhizoctonia solani AG-1</taxon>
    </lineage>
</organism>
<dbReference type="PROSITE" id="PS51387">
    <property type="entry name" value="FAD_PCMH"/>
    <property type="match status" value="1"/>
</dbReference>
<name>M5BQX5_THACB</name>
<dbReference type="InterPro" id="IPR050416">
    <property type="entry name" value="FAD-linked_Oxidoreductase"/>
</dbReference>
<feature type="region of interest" description="Disordered" evidence="6">
    <location>
        <begin position="1"/>
        <end position="22"/>
    </location>
</feature>
<dbReference type="InterPro" id="IPR016169">
    <property type="entry name" value="FAD-bd_PCMH_sub2"/>
</dbReference>
<dbReference type="InterPro" id="IPR006094">
    <property type="entry name" value="Oxid_FAD_bind_N"/>
</dbReference>
<gene>
    <name evidence="8" type="ORF">BN14_04172</name>
</gene>
<keyword evidence="5" id="KW-0560">Oxidoreductase</keyword>
<proteinExistence type="inferred from homology"/>
<accession>M5BQX5</accession>
<evidence type="ECO:0000256" key="5">
    <source>
        <dbReference type="ARBA" id="ARBA00023002"/>
    </source>
</evidence>
<keyword evidence="3" id="KW-0285">Flavoprotein</keyword>
<evidence type="ECO:0000256" key="4">
    <source>
        <dbReference type="ARBA" id="ARBA00022827"/>
    </source>
</evidence>
<comment type="similarity">
    <text evidence="2">Belongs to the oxygen-dependent FAD-linked oxidoreductase family.</text>
</comment>
<evidence type="ECO:0000256" key="2">
    <source>
        <dbReference type="ARBA" id="ARBA00005466"/>
    </source>
</evidence>
<dbReference type="InterPro" id="IPR016166">
    <property type="entry name" value="FAD-bd_PCMH"/>
</dbReference>
<protein>
    <submittedName>
        <fullName evidence="8">FAD-linked oxidoreductase DDB_G0289697</fullName>
    </submittedName>
</protein>
<dbReference type="Gene3D" id="3.30.465.10">
    <property type="match status" value="1"/>
</dbReference>
<dbReference type="Gene3D" id="3.40.462.20">
    <property type="match status" value="1"/>
</dbReference>
<keyword evidence="4" id="KW-0274">FAD</keyword>
<dbReference type="Proteomes" id="UP000012065">
    <property type="component" value="Unassembled WGS sequence"/>
</dbReference>
<dbReference type="PANTHER" id="PTHR42973:SF39">
    <property type="entry name" value="FAD-BINDING PCMH-TYPE DOMAIN-CONTAINING PROTEIN"/>
    <property type="match status" value="1"/>
</dbReference>
<reference evidence="8 9" key="1">
    <citation type="journal article" date="2013" name="J. Biotechnol.">
        <title>Establishment and interpretation of the genome sequence of the phytopathogenic fungus Rhizoctonia solani AG1-IB isolate 7/3/14.</title>
        <authorList>
            <person name="Wibberg D.W."/>
            <person name="Jelonek L.J."/>
            <person name="Rupp O.R."/>
            <person name="Hennig M.H."/>
            <person name="Eikmeyer F.E."/>
            <person name="Goesmann A.G."/>
            <person name="Hartmann A.H."/>
            <person name="Borriss R.B."/>
            <person name="Grosch R.G."/>
            <person name="Puehler A.P."/>
            <person name="Schlueter A.S."/>
        </authorList>
    </citation>
    <scope>NUCLEOTIDE SEQUENCE [LARGE SCALE GENOMIC DNA]</scope>
    <source>
        <strain evidence="9">AG1-IB / isolate 7/3/14</strain>
    </source>
</reference>